<evidence type="ECO:0000256" key="1">
    <source>
        <dbReference type="SAM" id="MobiDB-lite"/>
    </source>
</evidence>
<organism evidence="2 3">
    <name type="scientific">Tulasnella calospora MUT 4182</name>
    <dbReference type="NCBI Taxonomy" id="1051891"/>
    <lineage>
        <taxon>Eukaryota</taxon>
        <taxon>Fungi</taxon>
        <taxon>Dikarya</taxon>
        <taxon>Basidiomycota</taxon>
        <taxon>Agaricomycotina</taxon>
        <taxon>Agaricomycetes</taxon>
        <taxon>Cantharellales</taxon>
        <taxon>Tulasnellaceae</taxon>
        <taxon>Tulasnella</taxon>
    </lineage>
</organism>
<dbReference type="HOGENOM" id="CLU_435596_0_0_1"/>
<feature type="region of interest" description="Disordered" evidence="1">
    <location>
        <begin position="109"/>
        <end position="137"/>
    </location>
</feature>
<sequence>MADLVNLFKPKTESRASASSSPAGISAIGSPFHAYKKAKADFYGNRFTSALHILNQILECELARRRDIIDALLLRGEVRCAQNDRIAGHADFHAALAIDPRNSRISQLLQDGGNLGVGTRPDVQPRKTNERKNSRPYSESIIPGQVLKVFKNVGCRTHATPTPLARPPISLPFEILSMIAGNLSSQTLIAWLSVSRLHRAVAHGLLFASVSLYFRSSESGVSLEAMTASGKQFQHANDMLERIASDEIFAESVRSLAIHGYGQRAGHEGTLLQAMKNLTSLKSLRISQSDLEPSVVQGILEGHPYLQTLSFGRSAIIPPRLAAISSLQSFSLWSIPNSVQNQETAHLILQNCGNTLRNLELGAIEGAGDWLEPAALSRIRSLSYCDGRLSSTALEMILTQGSNIEELILHVKPTPTFAPASLFKAYAKAFPNLRRLSLRINDSFALDLGLFNAILEFIRDRPNMEMLAVQDFSGAGRMVAAGLGGCLATLPGLKALKLSARYLKGSALSEVLSHIPRSLDALAIETSLTPDDLPVLTQLEPFFLRLRYLRGIFIHSITKSRNFSSFDQAIRLALQLTGIEFVGIQETRLSVKRGVGGAQFEPLDLEKVDPVIDWVLEWRSKDLGFVLE</sequence>
<proteinExistence type="predicted"/>
<feature type="compositionally biased region" description="Basic and acidic residues" evidence="1">
    <location>
        <begin position="123"/>
        <end position="133"/>
    </location>
</feature>
<dbReference type="SUPFAM" id="SSF52047">
    <property type="entry name" value="RNI-like"/>
    <property type="match status" value="1"/>
</dbReference>
<keyword evidence="3" id="KW-1185">Reference proteome</keyword>
<dbReference type="Proteomes" id="UP000054248">
    <property type="component" value="Unassembled WGS sequence"/>
</dbReference>
<name>A0A0C3QEM3_9AGAM</name>
<reference evidence="3" key="2">
    <citation type="submission" date="2015-01" db="EMBL/GenBank/DDBJ databases">
        <title>Evolutionary Origins and Diversification of the Mycorrhizal Mutualists.</title>
        <authorList>
            <consortium name="DOE Joint Genome Institute"/>
            <consortium name="Mycorrhizal Genomics Consortium"/>
            <person name="Kohler A."/>
            <person name="Kuo A."/>
            <person name="Nagy L.G."/>
            <person name="Floudas D."/>
            <person name="Copeland A."/>
            <person name="Barry K.W."/>
            <person name="Cichocki N."/>
            <person name="Veneault-Fourrey C."/>
            <person name="LaButti K."/>
            <person name="Lindquist E.A."/>
            <person name="Lipzen A."/>
            <person name="Lundell T."/>
            <person name="Morin E."/>
            <person name="Murat C."/>
            <person name="Riley R."/>
            <person name="Ohm R."/>
            <person name="Sun H."/>
            <person name="Tunlid A."/>
            <person name="Henrissat B."/>
            <person name="Grigoriev I.V."/>
            <person name="Hibbett D.S."/>
            <person name="Martin F."/>
        </authorList>
    </citation>
    <scope>NUCLEOTIDE SEQUENCE [LARGE SCALE GENOMIC DNA]</scope>
    <source>
        <strain evidence="3">MUT 4182</strain>
    </source>
</reference>
<dbReference type="EMBL" id="KN823083">
    <property type="protein sequence ID" value="KIO23504.1"/>
    <property type="molecule type" value="Genomic_DNA"/>
</dbReference>
<evidence type="ECO:0000313" key="3">
    <source>
        <dbReference type="Proteomes" id="UP000054248"/>
    </source>
</evidence>
<dbReference type="AlphaFoldDB" id="A0A0C3QEM3"/>
<accession>A0A0C3QEM3</accession>
<evidence type="ECO:0008006" key="4">
    <source>
        <dbReference type="Google" id="ProtNLM"/>
    </source>
</evidence>
<dbReference type="Gene3D" id="3.80.10.10">
    <property type="entry name" value="Ribonuclease Inhibitor"/>
    <property type="match status" value="1"/>
</dbReference>
<gene>
    <name evidence="2" type="ORF">M407DRAFT_27030</name>
</gene>
<dbReference type="InterPro" id="IPR032675">
    <property type="entry name" value="LRR_dom_sf"/>
</dbReference>
<protein>
    <recommendedName>
        <fullName evidence="4">F-box domain-containing protein</fullName>
    </recommendedName>
</protein>
<reference evidence="2 3" key="1">
    <citation type="submission" date="2014-04" db="EMBL/GenBank/DDBJ databases">
        <authorList>
            <consortium name="DOE Joint Genome Institute"/>
            <person name="Kuo A."/>
            <person name="Girlanda M."/>
            <person name="Perotto S."/>
            <person name="Kohler A."/>
            <person name="Nagy L.G."/>
            <person name="Floudas D."/>
            <person name="Copeland A."/>
            <person name="Barry K.W."/>
            <person name="Cichocki N."/>
            <person name="Veneault-Fourrey C."/>
            <person name="LaButti K."/>
            <person name="Lindquist E.A."/>
            <person name="Lipzen A."/>
            <person name="Lundell T."/>
            <person name="Morin E."/>
            <person name="Murat C."/>
            <person name="Sun H."/>
            <person name="Tunlid A."/>
            <person name="Henrissat B."/>
            <person name="Grigoriev I.V."/>
            <person name="Hibbett D.S."/>
            <person name="Martin F."/>
            <person name="Nordberg H.P."/>
            <person name="Cantor M.N."/>
            <person name="Hua S.X."/>
        </authorList>
    </citation>
    <scope>NUCLEOTIDE SEQUENCE [LARGE SCALE GENOMIC DNA]</scope>
    <source>
        <strain evidence="2 3">MUT 4182</strain>
    </source>
</reference>
<evidence type="ECO:0000313" key="2">
    <source>
        <dbReference type="EMBL" id="KIO23504.1"/>
    </source>
</evidence>
<dbReference type="OrthoDB" id="3216017at2759"/>